<evidence type="ECO:0008006" key="4">
    <source>
        <dbReference type="Google" id="ProtNLM"/>
    </source>
</evidence>
<dbReference type="GeneID" id="39734786"/>
<feature type="region of interest" description="Disordered" evidence="1">
    <location>
        <begin position="584"/>
        <end position="652"/>
    </location>
</feature>
<dbReference type="KEGG" id="prel:PRELSG_0403600"/>
<dbReference type="OMA" id="LYDSTCE"/>
<evidence type="ECO:0000256" key="1">
    <source>
        <dbReference type="SAM" id="MobiDB-lite"/>
    </source>
</evidence>
<dbReference type="Gene3D" id="2.40.290.10">
    <property type="match status" value="1"/>
</dbReference>
<dbReference type="SUPFAM" id="SSF100939">
    <property type="entry name" value="SPOC domain-like"/>
    <property type="match status" value="1"/>
</dbReference>
<dbReference type="OrthoDB" id="10474389at2759"/>
<reference evidence="2 3" key="1">
    <citation type="submission" date="2015-04" db="EMBL/GenBank/DDBJ databases">
        <authorList>
            <consortium name="Pathogen Informatics"/>
        </authorList>
    </citation>
    <scope>NUCLEOTIDE SEQUENCE [LARGE SCALE GENOMIC DNA]</scope>
    <source>
        <strain evidence="2 3">SGS1</strain>
    </source>
</reference>
<gene>
    <name evidence="2" type="ORF">PRELSG_0403600</name>
</gene>
<evidence type="ECO:0000313" key="3">
    <source>
        <dbReference type="Proteomes" id="UP000220158"/>
    </source>
</evidence>
<evidence type="ECO:0000313" key="2">
    <source>
        <dbReference type="EMBL" id="CRG98686.1"/>
    </source>
</evidence>
<keyword evidence="3" id="KW-1185">Reference proteome</keyword>
<proteinExistence type="predicted"/>
<protein>
    <recommendedName>
        <fullName evidence="4">Ku domain-containing protein</fullName>
    </recommendedName>
</protein>
<feature type="compositionally biased region" description="Basic and acidic residues" evidence="1">
    <location>
        <begin position="584"/>
        <end position="609"/>
    </location>
</feature>
<dbReference type="AlphaFoldDB" id="A0A1J1H1P6"/>
<organism evidence="2 3">
    <name type="scientific">Plasmodium relictum</name>
    <dbReference type="NCBI Taxonomy" id="85471"/>
    <lineage>
        <taxon>Eukaryota</taxon>
        <taxon>Sar</taxon>
        <taxon>Alveolata</taxon>
        <taxon>Apicomplexa</taxon>
        <taxon>Aconoidasida</taxon>
        <taxon>Haemosporida</taxon>
        <taxon>Plasmodiidae</taxon>
        <taxon>Plasmodium</taxon>
        <taxon>Plasmodium (Haemamoeba)</taxon>
    </lineage>
</organism>
<name>A0A1J1H1P6_PLARL</name>
<dbReference type="RefSeq" id="XP_028531695.1">
    <property type="nucleotide sequence ID" value="XM_028680172.1"/>
</dbReference>
<dbReference type="InterPro" id="IPR036465">
    <property type="entry name" value="vWFA_dom_sf"/>
</dbReference>
<feature type="compositionally biased region" description="Acidic residues" evidence="1">
    <location>
        <begin position="635"/>
        <end position="647"/>
    </location>
</feature>
<dbReference type="SUPFAM" id="SSF53300">
    <property type="entry name" value="vWA-like"/>
    <property type="match status" value="1"/>
</dbReference>
<dbReference type="Proteomes" id="UP000220158">
    <property type="component" value="Chromosome 4"/>
</dbReference>
<dbReference type="InterPro" id="IPR016194">
    <property type="entry name" value="SPOC-like_C_dom_sf"/>
</dbReference>
<accession>A0A1J1H1P6</accession>
<dbReference type="EMBL" id="LN835299">
    <property type="protein sequence ID" value="CRG98686.1"/>
    <property type="molecule type" value="Genomic_DNA"/>
</dbReference>
<dbReference type="VEuPathDB" id="PlasmoDB:PRELSG_0403600"/>
<sequence length="917" mass="109270">MKEIINRTVIIVEYTPDLFYYNSIKKNISNHEILIELLCTFLEKKILYDSTCEISLILSGFQSDEKYSNNKSNIYILEKLKRENFDSYKNLLNDILLNKKFGQKSSYNEAFMKAFELLNKTKSSKKVKYKDKLNNFIIFLTCQTSKPIYFRFYEYILKILKYYVSLVVIGLNFKSNTFFDNLIDLNEYVKNNENKMKRISIENQIEWNKFILLCEGSIYSYKEASQRIKSYNLTYDKSKKKSLVNFIIPNAITINVEICSYTCAQGIPKLNLNEIFIDNYYENVSKSFTYSKDKKKCNSSYNNEANHELDQLEMFSIHNNYLYFNEENNFNTLKKYLSSSFEENKLDRKYMLEGKVINEDNNKLNKNKTIHNNVVKYYKYGNSHYMPIDKINRNIINDTDQYEIKCLCAIKKDKIDWANIVGTTYFIVTHKKKKMDFKIMNYLIYSLIKTNYILICSYKTKYSKFYTVGLKPISENLAILNLFFLAYKEHINYFNFNMIEADEENSNIFDELIDLLDASKEFLPNKKEMIGNNNIGNKLKSNIDCTTKNLEKYKKYAPKKSDRIDKRKILKKIKKKIEEQGKLHKEEKENLKEKNNIQHNLEEEKEMHKIINQNKEKHKKKKNENTDYKCNSDTNDYDNYSDNDENDNSSYYDDNNFNKIKKKNDFFSSYSIKSIKERLLIRDMHNIILKRFYEMLAGQCRLHFTSENRNSKNKFTNERYIPLLYKSEINKFLNNKKITKLQDIIDKIKLKFAIKLEKNCMIQDISENNKITRLKSCNFNSNNNLLKKFNLNINNKISKNTNSLLLVGKSNNSSANTDNEDIHFLNNIKFKKDLNQSYSFKKYFLKNELHFGSDDDDGNLAYTYNLYDVNKIKILRLHNIELYDTEELLDVFNRKNNFRKIYCTNESIQPAEKKIKI</sequence>